<protein>
    <recommendedName>
        <fullName evidence="3">ERAD-associated E3 ubiquitin-protein ligase component HRD3A</fullName>
    </recommendedName>
</protein>
<dbReference type="Gene3D" id="1.25.40.10">
    <property type="entry name" value="Tetratricopeptide repeat domain"/>
    <property type="match status" value="3"/>
</dbReference>
<dbReference type="InterPro" id="IPR011990">
    <property type="entry name" value="TPR-like_helical_dom_sf"/>
</dbReference>
<dbReference type="SUPFAM" id="SSF81901">
    <property type="entry name" value="HCP-like"/>
    <property type="match status" value="3"/>
</dbReference>
<dbReference type="PANTHER" id="PTHR45084:SF1">
    <property type="entry name" value="ERAD-ASSOCIATED E3 UBIQUITIN-PROTEIN LIGASE COMPONENT HRD3A-RELATED"/>
    <property type="match status" value="1"/>
</dbReference>
<dbReference type="CTD" id="6755062"/>
<keyword evidence="2" id="KW-1185">Reference proteome</keyword>
<dbReference type="Proteomes" id="UP000009022">
    <property type="component" value="Unassembled WGS sequence"/>
</dbReference>
<organism evidence="1 2">
    <name type="scientific">Trichoplax adhaerens</name>
    <name type="common">Trichoplax reptans</name>
    <dbReference type="NCBI Taxonomy" id="10228"/>
    <lineage>
        <taxon>Eukaryota</taxon>
        <taxon>Metazoa</taxon>
        <taxon>Placozoa</taxon>
        <taxon>Uniplacotomia</taxon>
        <taxon>Trichoplacea</taxon>
        <taxon>Trichoplacidae</taxon>
        <taxon>Trichoplax</taxon>
    </lineage>
</organism>
<evidence type="ECO:0000313" key="2">
    <source>
        <dbReference type="Proteomes" id="UP000009022"/>
    </source>
</evidence>
<dbReference type="KEGG" id="tad:TRIADDRAFT_57674"/>
<dbReference type="InParanoid" id="B3S039"/>
<proteinExistence type="predicted"/>
<dbReference type="AlphaFoldDB" id="B3S039"/>
<name>B3S039_TRIAD</name>
<dbReference type="GO" id="GO:0036503">
    <property type="term" value="P:ERAD pathway"/>
    <property type="evidence" value="ECO:0007669"/>
    <property type="project" value="InterPro"/>
</dbReference>
<dbReference type="InterPro" id="IPR006597">
    <property type="entry name" value="Sel1-like"/>
</dbReference>
<dbReference type="RefSeq" id="XP_002113849.1">
    <property type="nucleotide sequence ID" value="XM_002113813.1"/>
</dbReference>
<dbReference type="InterPro" id="IPR044623">
    <property type="entry name" value="HRD3"/>
</dbReference>
<evidence type="ECO:0000313" key="1">
    <source>
        <dbReference type="EMBL" id="EDV24323.1"/>
    </source>
</evidence>
<dbReference type="EMBL" id="DS985246">
    <property type="protein sequence ID" value="EDV24323.1"/>
    <property type="molecule type" value="Genomic_DNA"/>
</dbReference>
<dbReference type="Pfam" id="PF08238">
    <property type="entry name" value="Sel1"/>
    <property type="match status" value="6"/>
</dbReference>
<evidence type="ECO:0008006" key="3">
    <source>
        <dbReference type="Google" id="ProtNLM"/>
    </source>
</evidence>
<gene>
    <name evidence="1" type="ORF">TRIADDRAFT_57674</name>
</gene>
<sequence>MEELRKTILHYGKKKDINQLLKHLTREKINNELYDQMIQLYKERIQASNDAHSHFELGYIYQFGLGRVSKDFNQAFIHYSQAAKLNHPSAQYHICQLCCSRDEANHGQYACVMDKRELIELRVRMYITSAAQGEAYSDADRCLWSNYSKLPEWRQQIHSYYSALCRQSDLILHQRASSYYDDNQYDFEKVDCSPQQYYGRIYNQLGYLTFKFNYYNKKNDDEYTRAREYFEKAGDHEEPSGYFNLSRWIYNVKQGIQQDRILHKRYLLLAAKNGHALAQHDVVTLCDDSDINDIINRFEMLQKSFRYSFARTCYDLAVAYLCGYSVERDYDIAISYLNRAIVSRDFRMGDGLAKASIALALIYKNGIGCHVNMVKACHYLAYATQHYEEPLFYCQIGKLIKKITHRKDIAAKLYKQAMPCPYAYYLMGKLYHKESKKRLFQINKTNKYFQLALDNHSVYVLQHYHLGIIYQFGLGTETNRRRADRHFKNQIQSASESLDYYMVYLGQKADEHYGVRSLVMVVPAPDVNEVTVTESYEDKKEEVNMDELML</sequence>
<reference evidence="1 2" key="1">
    <citation type="journal article" date="2008" name="Nature">
        <title>The Trichoplax genome and the nature of placozoans.</title>
        <authorList>
            <person name="Srivastava M."/>
            <person name="Begovic E."/>
            <person name="Chapman J."/>
            <person name="Putnam N.H."/>
            <person name="Hellsten U."/>
            <person name="Kawashima T."/>
            <person name="Kuo A."/>
            <person name="Mitros T."/>
            <person name="Salamov A."/>
            <person name="Carpenter M.L."/>
            <person name="Signorovitch A.Y."/>
            <person name="Moreno M.A."/>
            <person name="Kamm K."/>
            <person name="Grimwood J."/>
            <person name="Schmutz J."/>
            <person name="Shapiro H."/>
            <person name="Grigoriev I.V."/>
            <person name="Buss L.W."/>
            <person name="Schierwater B."/>
            <person name="Dellaporta S.L."/>
            <person name="Rokhsar D.S."/>
        </authorList>
    </citation>
    <scope>NUCLEOTIDE SEQUENCE [LARGE SCALE GENOMIC DNA]</scope>
    <source>
        <strain evidence="1 2">Grell-BS-1999</strain>
    </source>
</reference>
<dbReference type="SMART" id="SM00671">
    <property type="entry name" value="SEL1"/>
    <property type="match status" value="6"/>
</dbReference>
<dbReference type="PANTHER" id="PTHR45084">
    <property type="entry name" value="ERAD-ASSOCIATED E3 UBIQUITIN-PROTEIN LIGASE COMPONENT HRD3A-RELATED"/>
    <property type="match status" value="1"/>
</dbReference>
<dbReference type="STRING" id="10228.B3S039"/>
<dbReference type="HOGENOM" id="CLU_024354_0_0_1"/>
<dbReference type="GeneID" id="6755062"/>
<dbReference type="PhylomeDB" id="B3S039"/>
<dbReference type="OrthoDB" id="2384430at2759"/>
<accession>B3S039</accession>